<dbReference type="EMBL" id="JBHSAW010000024">
    <property type="protein sequence ID" value="MFC4097745.1"/>
    <property type="molecule type" value="Genomic_DNA"/>
</dbReference>
<evidence type="ECO:0000256" key="1">
    <source>
        <dbReference type="ARBA" id="ARBA00004651"/>
    </source>
</evidence>
<feature type="transmembrane region" description="Helical" evidence="6">
    <location>
        <begin position="308"/>
        <end position="332"/>
    </location>
</feature>
<comment type="caution">
    <text evidence="7">The sequence shown here is derived from an EMBL/GenBank/DDBJ whole genome shotgun (WGS) entry which is preliminary data.</text>
</comment>
<feature type="transmembrane region" description="Helical" evidence="6">
    <location>
        <begin position="344"/>
        <end position="364"/>
    </location>
</feature>
<gene>
    <name evidence="7" type="ORF">ACFOUT_17800</name>
</gene>
<evidence type="ECO:0000256" key="3">
    <source>
        <dbReference type="ARBA" id="ARBA00022692"/>
    </source>
</evidence>
<sequence length="457" mass="51140">MSLKKRVFKNGIASIFQKGVRVLEQLFLVPFFISSWGAAYYGEWLTLTIIPTVIGFSDLGFGTAAANSFVLSYASGDKQKAANISKTGMFIITLMIGVAMLVSILTIFVLNYFDVFEKSLINKTDAIIAVSILILARLLNFYSQLFQAYYRSAQKAAMSMNLLSIYAALNLGAGLLVLVLGYGVVEFALSQLLVVSVFNLYYWIKGKQVLGLFNDFSGTRDKLVQKEITRKGLGYLMSPVWQAIYFQGTTFIVRIVLGPEAVAIFNTVRTLSRSLNQLFFMVKAAIFPELQFEIGKQNWDTAKKIYRMAMLTVFSMSFLGFIFLAIFGLWFYNIWTQNELEVSQTIWLLFISGMLFNALWWTTEMIFGAVNQPKKMALYGIGVSIVSVLLTYILSHQFGLTGAAIGAVSLDIILVFLVIPSGCKLMGMSPKELVVHGVDDFRVIFKNLRLKINNLKA</sequence>
<name>A0ABV8JXX3_9FLAO</name>
<evidence type="ECO:0000256" key="2">
    <source>
        <dbReference type="ARBA" id="ARBA00022475"/>
    </source>
</evidence>
<evidence type="ECO:0000313" key="8">
    <source>
        <dbReference type="Proteomes" id="UP001595814"/>
    </source>
</evidence>
<evidence type="ECO:0000313" key="7">
    <source>
        <dbReference type="EMBL" id="MFC4097745.1"/>
    </source>
</evidence>
<keyword evidence="5 6" id="KW-0472">Membrane</keyword>
<feature type="transmembrane region" description="Helical" evidence="6">
    <location>
        <begin position="53"/>
        <end position="76"/>
    </location>
</feature>
<feature type="transmembrane region" description="Helical" evidence="6">
    <location>
        <begin position="125"/>
        <end position="142"/>
    </location>
</feature>
<feature type="transmembrane region" description="Helical" evidence="6">
    <location>
        <begin position="163"/>
        <end position="182"/>
    </location>
</feature>
<keyword evidence="4 6" id="KW-1133">Transmembrane helix</keyword>
<dbReference type="PANTHER" id="PTHR30250:SF11">
    <property type="entry name" value="O-ANTIGEN TRANSPORTER-RELATED"/>
    <property type="match status" value="1"/>
</dbReference>
<keyword evidence="8" id="KW-1185">Reference proteome</keyword>
<dbReference type="RefSeq" id="WP_192463152.1">
    <property type="nucleotide sequence ID" value="NZ_JACYFJ010000006.1"/>
</dbReference>
<dbReference type="InterPro" id="IPR050833">
    <property type="entry name" value="Poly_Biosynth_Transport"/>
</dbReference>
<keyword evidence="2" id="KW-1003">Cell membrane</keyword>
<keyword evidence="3 6" id="KW-0812">Transmembrane</keyword>
<accession>A0ABV8JXX3</accession>
<feature type="transmembrane region" description="Helical" evidence="6">
    <location>
        <begin position="400"/>
        <end position="419"/>
    </location>
</feature>
<protein>
    <submittedName>
        <fullName evidence="7">Lipopolysaccharide biosynthesis protein</fullName>
    </submittedName>
</protein>
<proteinExistence type="predicted"/>
<evidence type="ECO:0000256" key="5">
    <source>
        <dbReference type="ARBA" id="ARBA00023136"/>
    </source>
</evidence>
<dbReference type="Pfam" id="PF01943">
    <property type="entry name" value="Polysacc_synt"/>
    <property type="match status" value="1"/>
</dbReference>
<feature type="transmembrane region" description="Helical" evidence="6">
    <location>
        <begin position="376"/>
        <end position="394"/>
    </location>
</feature>
<dbReference type="InterPro" id="IPR002797">
    <property type="entry name" value="Polysacc_synth"/>
</dbReference>
<dbReference type="Proteomes" id="UP001595814">
    <property type="component" value="Unassembled WGS sequence"/>
</dbReference>
<feature type="transmembrane region" description="Helical" evidence="6">
    <location>
        <begin position="21"/>
        <end position="41"/>
    </location>
</feature>
<feature type="transmembrane region" description="Helical" evidence="6">
    <location>
        <begin position="88"/>
        <end position="113"/>
    </location>
</feature>
<reference evidence="8" key="1">
    <citation type="journal article" date="2019" name="Int. J. Syst. Evol. Microbiol.">
        <title>The Global Catalogue of Microorganisms (GCM) 10K type strain sequencing project: providing services to taxonomists for standard genome sequencing and annotation.</title>
        <authorList>
            <consortium name="The Broad Institute Genomics Platform"/>
            <consortium name="The Broad Institute Genome Sequencing Center for Infectious Disease"/>
            <person name="Wu L."/>
            <person name="Ma J."/>
        </authorList>
    </citation>
    <scope>NUCLEOTIDE SEQUENCE [LARGE SCALE GENOMIC DNA]</scope>
    <source>
        <strain evidence="8">CECT 7477</strain>
    </source>
</reference>
<evidence type="ECO:0000256" key="6">
    <source>
        <dbReference type="SAM" id="Phobius"/>
    </source>
</evidence>
<comment type="subcellular location">
    <subcellularLocation>
        <location evidence="1">Cell membrane</location>
        <topology evidence="1">Multi-pass membrane protein</topology>
    </subcellularLocation>
</comment>
<evidence type="ECO:0000256" key="4">
    <source>
        <dbReference type="ARBA" id="ARBA00022989"/>
    </source>
</evidence>
<dbReference type="PANTHER" id="PTHR30250">
    <property type="entry name" value="PST FAMILY PREDICTED COLANIC ACID TRANSPORTER"/>
    <property type="match status" value="1"/>
</dbReference>
<organism evidence="7 8">
    <name type="scientific">Euzebyella saccharophila</name>
    <dbReference type="NCBI Taxonomy" id="679664"/>
    <lineage>
        <taxon>Bacteria</taxon>
        <taxon>Pseudomonadati</taxon>
        <taxon>Bacteroidota</taxon>
        <taxon>Flavobacteriia</taxon>
        <taxon>Flavobacteriales</taxon>
        <taxon>Flavobacteriaceae</taxon>
        <taxon>Euzebyella</taxon>
    </lineage>
</organism>